<dbReference type="Proteomes" id="UP000325315">
    <property type="component" value="Unassembled WGS sequence"/>
</dbReference>
<accession>A0A5B6VRS4</accession>
<feature type="domain" description="Reverse transcriptase Ty1/copia-type" evidence="1">
    <location>
        <begin position="88"/>
        <end position="221"/>
    </location>
</feature>
<evidence type="ECO:0000259" key="1">
    <source>
        <dbReference type="Pfam" id="PF07727"/>
    </source>
</evidence>
<proteinExistence type="predicted"/>
<dbReference type="InterPro" id="IPR013103">
    <property type="entry name" value="RVT_2"/>
</dbReference>
<dbReference type="AlphaFoldDB" id="A0A5B6VRS4"/>
<name>A0A5B6VRS4_9ROSI</name>
<organism evidence="2 3">
    <name type="scientific">Gossypium australe</name>
    <dbReference type="NCBI Taxonomy" id="47621"/>
    <lineage>
        <taxon>Eukaryota</taxon>
        <taxon>Viridiplantae</taxon>
        <taxon>Streptophyta</taxon>
        <taxon>Embryophyta</taxon>
        <taxon>Tracheophyta</taxon>
        <taxon>Spermatophyta</taxon>
        <taxon>Magnoliopsida</taxon>
        <taxon>eudicotyledons</taxon>
        <taxon>Gunneridae</taxon>
        <taxon>Pentapetalae</taxon>
        <taxon>rosids</taxon>
        <taxon>malvids</taxon>
        <taxon>Malvales</taxon>
        <taxon>Malvaceae</taxon>
        <taxon>Malvoideae</taxon>
        <taxon>Gossypium</taxon>
    </lineage>
</organism>
<dbReference type="PANTHER" id="PTHR11439">
    <property type="entry name" value="GAG-POL-RELATED RETROTRANSPOSON"/>
    <property type="match status" value="1"/>
</dbReference>
<evidence type="ECO:0000313" key="3">
    <source>
        <dbReference type="Proteomes" id="UP000325315"/>
    </source>
</evidence>
<dbReference type="Pfam" id="PF07727">
    <property type="entry name" value="RVT_2"/>
    <property type="match status" value="1"/>
</dbReference>
<gene>
    <name evidence="2" type="ORF">EPI10_022618</name>
</gene>
<keyword evidence="3" id="KW-1185">Reference proteome</keyword>
<protein>
    <recommendedName>
        <fullName evidence="1">Reverse transcriptase Ty1/copia-type domain-containing protein</fullName>
    </recommendedName>
</protein>
<dbReference type="InterPro" id="IPR043502">
    <property type="entry name" value="DNA/RNA_pol_sf"/>
</dbReference>
<dbReference type="OrthoDB" id="2012657at2759"/>
<dbReference type="PANTHER" id="PTHR11439:SF467">
    <property type="entry name" value="INTEGRASE CATALYTIC DOMAIN-CONTAINING PROTEIN"/>
    <property type="match status" value="1"/>
</dbReference>
<evidence type="ECO:0000313" key="2">
    <source>
        <dbReference type="EMBL" id="KAA3472109.1"/>
    </source>
</evidence>
<dbReference type="SUPFAM" id="SSF56672">
    <property type="entry name" value="DNA/RNA polymerases"/>
    <property type="match status" value="1"/>
</dbReference>
<reference evidence="3" key="1">
    <citation type="journal article" date="2019" name="Plant Biotechnol. J.">
        <title>Genome sequencing of the Australian wild diploid species Gossypium australe highlights disease resistance and delayed gland morphogenesis.</title>
        <authorList>
            <person name="Cai Y."/>
            <person name="Cai X."/>
            <person name="Wang Q."/>
            <person name="Wang P."/>
            <person name="Zhang Y."/>
            <person name="Cai C."/>
            <person name="Xu Y."/>
            <person name="Wang K."/>
            <person name="Zhou Z."/>
            <person name="Wang C."/>
            <person name="Geng S."/>
            <person name="Li B."/>
            <person name="Dong Q."/>
            <person name="Hou Y."/>
            <person name="Wang H."/>
            <person name="Ai P."/>
            <person name="Liu Z."/>
            <person name="Yi F."/>
            <person name="Sun M."/>
            <person name="An G."/>
            <person name="Cheng J."/>
            <person name="Zhang Y."/>
            <person name="Shi Q."/>
            <person name="Xie Y."/>
            <person name="Shi X."/>
            <person name="Chang Y."/>
            <person name="Huang F."/>
            <person name="Chen Y."/>
            <person name="Hong S."/>
            <person name="Mi L."/>
            <person name="Sun Q."/>
            <person name="Zhang L."/>
            <person name="Zhou B."/>
            <person name="Peng R."/>
            <person name="Zhang X."/>
            <person name="Liu F."/>
        </authorList>
    </citation>
    <scope>NUCLEOTIDE SEQUENCE [LARGE SCALE GENOMIC DNA]</scope>
    <source>
        <strain evidence="3">cv. PA1801</strain>
    </source>
</reference>
<comment type="caution">
    <text evidence="2">The sequence shown here is derived from an EMBL/GenBank/DDBJ whole genome shotgun (WGS) entry which is preliminary data.</text>
</comment>
<dbReference type="EMBL" id="SMMG02000005">
    <property type="protein sequence ID" value="KAA3472109.1"/>
    <property type="molecule type" value="Genomic_DNA"/>
</dbReference>
<sequence length="334" mass="37410">MDTSFSFSIDQSPSPAMASISVGGSVDSRFLATKKISLLLDDDNYLLWRQQVLLTVKMYKLQRFLNPQTIPPPQQIVTNAVLGNTGQRLVCKLKKSLYGLRQAPRAWFCTLKQFLVEHLGFRVSKADSSLFIRGSSTNTLILMAYVDDIILTGDSNKDIDDVVVQLNRKFSLKDMGTLSFFLGKAVIPSSSGLILSQKKYITDILSKTGMLGAASTPTPMVVSPKVTESRYAPPLFDAQLYRRIIGMLQYTCITRPDLSFSVNKFSQYMNQPIKVHWKAVKRVLRYLIGTIDHGLHLSQGDCSIVGYSDADWASSVEDRRSTTGFSMKSEYHYL</sequence>